<dbReference type="InterPro" id="IPR050306">
    <property type="entry name" value="PfkB_Carbo_kinase"/>
</dbReference>
<evidence type="ECO:0000256" key="5">
    <source>
        <dbReference type="ARBA" id="ARBA00022840"/>
    </source>
</evidence>
<dbReference type="EMBL" id="JBHUMM010000042">
    <property type="protein sequence ID" value="MFD2672565.1"/>
    <property type="molecule type" value="Genomic_DNA"/>
</dbReference>
<comment type="caution">
    <text evidence="8">The sequence shown here is derived from an EMBL/GenBank/DDBJ whole genome shotgun (WGS) entry which is preliminary data.</text>
</comment>
<evidence type="ECO:0000256" key="1">
    <source>
        <dbReference type="ARBA" id="ARBA00010688"/>
    </source>
</evidence>
<protein>
    <submittedName>
        <fullName evidence="8">PfkB family carbohydrate kinase</fullName>
    </submittedName>
</protein>
<dbReference type="InterPro" id="IPR002139">
    <property type="entry name" value="Ribo/fructo_kinase"/>
</dbReference>
<dbReference type="SUPFAM" id="SSF53613">
    <property type="entry name" value="Ribokinase-like"/>
    <property type="match status" value="1"/>
</dbReference>
<evidence type="ECO:0000256" key="4">
    <source>
        <dbReference type="ARBA" id="ARBA00022777"/>
    </source>
</evidence>
<keyword evidence="2 6" id="KW-0808">Transferase</keyword>
<dbReference type="PANTHER" id="PTHR43085:SF1">
    <property type="entry name" value="PSEUDOURIDINE KINASE-RELATED"/>
    <property type="match status" value="1"/>
</dbReference>
<keyword evidence="5" id="KW-0067">ATP-binding</keyword>
<proteinExistence type="inferred from homology"/>
<organism evidence="8 9">
    <name type="scientific">Marinicrinis sediminis</name>
    <dbReference type="NCBI Taxonomy" id="1652465"/>
    <lineage>
        <taxon>Bacteria</taxon>
        <taxon>Bacillati</taxon>
        <taxon>Bacillota</taxon>
        <taxon>Bacilli</taxon>
        <taxon>Bacillales</taxon>
        <taxon>Paenibacillaceae</taxon>
    </lineage>
</organism>
<dbReference type="CDD" id="cd01167">
    <property type="entry name" value="bac_FRK"/>
    <property type="match status" value="1"/>
</dbReference>
<dbReference type="InterPro" id="IPR029056">
    <property type="entry name" value="Ribokinase-like"/>
</dbReference>
<evidence type="ECO:0000313" key="8">
    <source>
        <dbReference type="EMBL" id="MFD2672565.1"/>
    </source>
</evidence>
<evidence type="ECO:0000259" key="7">
    <source>
        <dbReference type="Pfam" id="PF00294"/>
    </source>
</evidence>
<sequence length="320" mass="35026">MIDVTALGEVLIDFTPAGTSENGQVQFERNPGGAPANVLAALTKLGRTAAFIGKVGDDQFGHYLREVLANHHIRTEGCVLSRQYHTTLAFVHLAGDGDRSFTFYRKPGADMMLEQQEVKTELIDQSSIFHFGSLSMTDEPAYTATLSALKYARQKNVLISYDPNLRPALWSDMEQARERILNGFEFADLVKISEEELAFITGMEELEAGTAWLREQFDTKLILVTLGAAGCFYRLGDRTGHVSGFQVKAVDTTGAGDSFLGGLLLGILEHGGLEDLEESQLQANIRFANAVGALVTTQMGAIPAMPTRQEVLDFMQQADQ</sequence>
<keyword evidence="9" id="KW-1185">Reference proteome</keyword>
<evidence type="ECO:0000256" key="3">
    <source>
        <dbReference type="ARBA" id="ARBA00022741"/>
    </source>
</evidence>
<dbReference type="Pfam" id="PF00294">
    <property type="entry name" value="PfkB"/>
    <property type="match status" value="1"/>
</dbReference>
<keyword evidence="3" id="KW-0547">Nucleotide-binding</keyword>
<comment type="similarity">
    <text evidence="1 6">Belongs to the carbohydrate kinase PfkB family.</text>
</comment>
<dbReference type="PRINTS" id="PR00990">
    <property type="entry name" value="RIBOKINASE"/>
</dbReference>
<dbReference type="GO" id="GO:0016301">
    <property type="term" value="F:kinase activity"/>
    <property type="evidence" value="ECO:0007669"/>
    <property type="project" value="UniProtKB-KW"/>
</dbReference>
<dbReference type="RefSeq" id="WP_379930129.1">
    <property type="nucleotide sequence ID" value="NZ_JBHUMM010000042.1"/>
</dbReference>
<feature type="domain" description="Carbohydrate kinase PfkB" evidence="7">
    <location>
        <begin position="2"/>
        <end position="307"/>
    </location>
</feature>
<dbReference type="Gene3D" id="3.40.1190.20">
    <property type="match status" value="1"/>
</dbReference>
<keyword evidence="4 6" id="KW-0418">Kinase</keyword>
<dbReference type="InterPro" id="IPR011611">
    <property type="entry name" value="PfkB_dom"/>
</dbReference>
<name>A0ABW5RBY0_9BACL</name>
<gene>
    <name evidence="8" type="ORF">ACFSUC_13435</name>
</gene>
<evidence type="ECO:0000313" key="9">
    <source>
        <dbReference type="Proteomes" id="UP001597497"/>
    </source>
</evidence>
<dbReference type="InterPro" id="IPR002173">
    <property type="entry name" value="Carboh/pur_kinase_PfkB_CS"/>
</dbReference>
<dbReference type="PANTHER" id="PTHR43085">
    <property type="entry name" value="HEXOKINASE FAMILY MEMBER"/>
    <property type="match status" value="1"/>
</dbReference>
<accession>A0ABW5RBY0</accession>
<reference evidence="9" key="1">
    <citation type="journal article" date="2019" name="Int. J. Syst. Evol. Microbiol.">
        <title>The Global Catalogue of Microorganisms (GCM) 10K type strain sequencing project: providing services to taxonomists for standard genome sequencing and annotation.</title>
        <authorList>
            <consortium name="The Broad Institute Genomics Platform"/>
            <consortium name="The Broad Institute Genome Sequencing Center for Infectious Disease"/>
            <person name="Wu L."/>
            <person name="Ma J."/>
        </authorList>
    </citation>
    <scope>NUCLEOTIDE SEQUENCE [LARGE SCALE GENOMIC DNA]</scope>
    <source>
        <strain evidence="9">KCTC 33676</strain>
    </source>
</reference>
<evidence type="ECO:0000256" key="2">
    <source>
        <dbReference type="ARBA" id="ARBA00022679"/>
    </source>
</evidence>
<evidence type="ECO:0000256" key="6">
    <source>
        <dbReference type="RuleBase" id="RU003704"/>
    </source>
</evidence>
<dbReference type="Proteomes" id="UP001597497">
    <property type="component" value="Unassembled WGS sequence"/>
</dbReference>
<dbReference type="PROSITE" id="PS00584">
    <property type="entry name" value="PFKB_KINASES_2"/>
    <property type="match status" value="1"/>
</dbReference>